<dbReference type="EMBL" id="FUXI01000015">
    <property type="protein sequence ID" value="SJZ79097.1"/>
    <property type="molecule type" value="Genomic_DNA"/>
</dbReference>
<dbReference type="Pfam" id="PF16110">
    <property type="entry name" value="DUF4828"/>
    <property type="match status" value="1"/>
</dbReference>
<name>A0A1T4NJ80_9ENTE</name>
<dbReference type="AlphaFoldDB" id="A0A1T4NJ80"/>
<dbReference type="Proteomes" id="UP000190328">
    <property type="component" value="Unassembled WGS sequence"/>
</dbReference>
<dbReference type="STRING" id="263852.SAMN02745116_01437"/>
<evidence type="ECO:0008006" key="3">
    <source>
        <dbReference type="Google" id="ProtNLM"/>
    </source>
</evidence>
<evidence type="ECO:0000313" key="2">
    <source>
        <dbReference type="Proteomes" id="UP000190328"/>
    </source>
</evidence>
<gene>
    <name evidence="1" type="ORF">SAMN02745116_01437</name>
</gene>
<organism evidence="1 2">
    <name type="scientific">Pilibacter termitis</name>
    <dbReference type="NCBI Taxonomy" id="263852"/>
    <lineage>
        <taxon>Bacteria</taxon>
        <taxon>Bacillati</taxon>
        <taxon>Bacillota</taxon>
        <taxon>Bacilli</taxon>
        <taxon>Lactobacillales</taxon>
        <taxon>Enterococcaceae</taxon>
        <taxon>Pilibacter</taxon>
    </lineage>
</organism>
<evidence type="ECO:0000313" key="1">
    <source>
        <dbReference type="EMBL" id="SJZ79097.1"/>
    </source>
</evidence>
<accession>A0A1T4NJ80</accession>
<proteinExistence type="predicted"/>
<dbReference type="RefSeq" id="WP_078807374.1">
    <property type="nucleotide sequence ID" value="NZ_FUXI01000015.1"/>
</dbReference>
<dbReference type="OrthoDB" id="2246468at2"/>
<protein>
    <recommendedName>
        <fullName evidence="3">DUF4828 domain-containing protein</fullName>
    </recommendedName>
</protein>
<reference evidence="2" key="1">
    <citation type="submission" date="2017-02" db="EMBL/GenBank/DDBJ databases">
        <authorList>
            <person name="Varghese N."/>
            <person name="Submissions S."/>
        </authorList>
    </citation>
    <scope>NUCLEOTIDE SEQUENCE [LARGE SCALE GENOMIC DNA]</scope>
    <source>
        <strain evidence="2">ATCC BAA-1030</strain>
    </source>
</reference>
<keyword evidence="2" id="KW-1185">Reference proteome</keyword>
<dbReference type="InterPro" id="IPR032254">
    <property type="entry name" value="DUF4828"/>
</dbReference>
<sequence length="123" mass="13898">MRKGWLALLSASVITGAMSSLLYQKKREKKVRQENFKDKYVGRFSFSAPSVTRKTTHILEITDSLNITIDNIAMDGKILTIDDHKLVVQDKYGYQITIHADEKTPISLSDEAEESIAILKRIG</sequence>